<dbReference type="EMBL" id="KZ613470">
    <property type="protein sequence ID" value="PMD25533.1"/>
    <property type="molecule type" value="Genomic_DNA"/>
</dbReference>
<reference evidence="2 3" key="1">
    <citation type="submission" date="2016-05" db="EMBL/GenBank/DDBJ databases">
        <title>A degradative enzymes factory behind the ericoid mycorrhizal symbiosis.</title>
        <authorList>
            <consortium name="DOE Joint Genome Institute"/>
            <person name="Martino E."/>
            <person name="Morin E."/>
            <person name="Grelet G."/>
            <person name="Kuo A."/>
            <person name="Kohler A."/>
            <person name="Daghino S."/>
            <person name="Barry K."/>
            <person name="Choi C."/>
            <person name="Cichocki N."/>
            <person name="Clum A."/>
            <person name="Copeland A."/>
            <person name="Hainaut M."/>
            <person name="Haridas S."/>
            <person name="Labutti K."/>
            <person name="Lindquist E."/>
            <person name="Lipzen A."/>
            <person name="Khouja H.-R."/>
            <person name="Murat C."/>
            <person name="Ohm R."/>
            <person name="Olson A."/>
            <person name="Spatafora J."/>
            <person name="Veneault-Fourrey C."/>
            <person name="Henrissat B."/>
            <person name="Grigoriev I."/>
            <person name="Martin F."/>
            <person name="Perotto S."/>
        </authorList>
    </citation>
    <scope>NUCLEOTIDE SEQUENCE [LARGE SCALE GENOMIC DNA]</scope>
    <source>
        <strain evidence="2 3">UAMH 7357</strain>
    </source>
</reference>
<dbReference type="STRING" id="1745343.A0A2J6QGY5"/>
<dbReference type="Proteomes" id="UP000235672">
    <property type="component" value="Unassembled WGS sequence"/>
</dbReference>
<evidence type="ECO:0000313" key="3">
    <source>
        <dbReference type="Proteomes" id="UP000235672"/>
    </source>
</evidence>
<dbReference type="PANTHER" id="PTHR35186:SF4">
    <property type="entry name" value="PRION-INHIBITION AND PROPAGATION HELO DOMAIN-CONTAINING PROTEIN"/>
    <property type="match status" value="1"/>
</dbReference>
<organism evidence="2 3">
    <name type="scientific">Hyaloscypha hepaticicola</name>
    <dbReference type="NCBI Taxonomy" id="2082293"/>
    <lineage>
        <taxon>Eukaryota</taxon>
        <taxon>Fungi</taxon>
        <taxon>Dikarya</taxon>
        <taxon>Ascomycota</taxon>
        <taxon>Pezizomycotina</taxon>
        <taxon>Leotiomycetes</taxon>
        <taxon>Helotiales</taxon>
        <taxon>Hyaloscyphaceae</taxon>
        <taxon>Hyaloscypha</taxon>
    </lineage>
</organism>
<evidence type="ECO:0000313" key="2">
    <source>
        <dbReference type="EMBL" id="PMD25533.1"/>
    </source>
</evidence>
<name>A0A2J6QGY5_9HELO</name>
<evidence type="ECO:0000259" key="1">
    <source>
        <dbReference type="Pfam" id="PF24476"/>
    </source>
</evidence>
<dbReference type="InterPro" id="IPR056002">
    <property type="entry name" value="DUF7580"/>
</dbReference>
<dbReference type="PANTHER" id="PTHR35186">
    <property type="entry name" value="ANK_REP_REGION DOMAIN-CONTAINING PROTEIN"/>
    <property type="match status" value="1"/>
</dbReference>
<dbReference type="OrthoDB" id="5331891at2759"/>
<sequence length="182" mass="20698">MQFYSTPWLSHPDLGQIVRFYNNSDLSMNSVQLEGPYFTTKLKTRGKGKGKATDQIHSVAYEKASVAVFSGARNELLFNFGIILLEIGFAQPWHMLKRSVSPTVTGEKLSDYKTAEKLAQLLINQMGLTYPKIIKKCLGCDFGLGETDMDNEDLQRRFLEDVVSELQRLREHIREMGLYLLG</sequence>
<dbReference type="AlphaFoldDB" id="A0A2J6QGY5"/>
<protein>
    <recommendedName>
        <fullName evidence="1">DUF7580 domain-containing protein</fullName>
    </recommendedName>
</protein>
<proteinExistence type="predicted"/>
<keyword evidence="3" id="KW-1185">Reference proteome</keyword>
<dbReference type="Pfam" id="PF24476">
    <property type="entry name" value="DUF7580"/>
    <property type="match status" value="1"/>
</dbReference>
<feature type="domain" description="DUF7580" evidence="1">
    <location>
        <begin position="1"/>
        <end position="167"/>
    </location>
</feature>
<gene>
    <name evidence="2" type="ORF">NA56DRAFT_699469</name>
</gene>
<accession>A0A2J6QGY5</accession>